<dbReference type="PROSITE" id="PS50157">
    <property type="entry name" value="ZINC_FINGER_C2H2_2"/>
    <property type="match status" value="1"/>
</dbReference>
<evidence type="ECO:0000259" key="9">
    <source>
        <dbReference type="PROSITE" id="PS50157"/>
    </source>
</evidence>
<dbReference type="SUPFAM" id="SSF57667">
    <property type="entry name" value="beta-beta-alpha zinc fingers"/>
    <property type="match status" value="1"/>
</dbReference>
<evidence type="ECO:0000313" key="10">
    <source>
        <dbReference type="EMBL" id="KAG9247981.1"/>
    </source>
</evidence>
<dbReference type="GO" id="GO:0006351">
    <property type="term" value="P:DNA-templated transcription"/>
    <property type="evidence" value="ECO:0007669"/>
    <property type="project" value="InterPro"/>
</dbReference>
<dbReference type="Gene3D" id="3.30.160.60">
    <property type="entry name" value="Classic Zinc Finger"/>
    <property type="match status" value="1"/>
</dbReference>
<gene>
    <name evidence="10" type="ORF">BJ878DRAFT_552490</name>
</gene>
<dbReference type="PANTHER" id="PTHR40626:SF30">
    <property type="entry name" value="FINGER DOMAIN PROTEIN, PUTATIVE (AFU_ORTHOLOGUE AFUA_4G13600)-RELATED"/>
    <property type="match status" value="1"/>
</dbReference>
<keyword evidence="3" id="KW-0677">Repeat</keyword>
<feature type="compositionally biased region" description="Polar residues" evidence="8">
    <location>
        <begin position="17"/>
        <end position="42"/>
    </location>
</feature>
<dbReference type="EMBL" id="MU253759">
    <property type="protein sequence ID" value="KAG9247981.1"/>
    <property type="molecule type" value="Genomic_DNA"/>
</dbReference>
<dbReference type="Pfam" id="PF00096">
    <property type="entry name" value="zf-C2H2"/>
    <property type="match status" value="1"/>
</dbReference>
<keyword evidence="5" id="KW-0862">Zinc</keyword>
<dbReference type="InterPro" id="IPR013087">
    <property type="entry name" value="Znf_C2H2_type"/>
</dbReference>
<accession>A0A9P8CJW9</accession>
<feature type="compositionally biased region" description="Polar residues" evidence="8">
    <location>
        <begin position="235"/>
        <end position="313"/>
    </location>
</feature>
<dbReference type="GO" id="GO:0008270">
    <property type="term" value="F:zinc ion binding"/>
    <property type="evidence" value="ECO:0007669"/>
    <property type="project" value="UniProtKB-KW"/>
</dbReference>
<dbReference type="GO" id="GO:0000981">
    <property type="term" value="F:DNA-binding transcription factor activity, RNA polymerase II-specific"/>
    <property type="evidence" value="ECO:0007669"/>
    <property type="project" value="InterPro"/>
</dbReference>
<keyword evidence="4 7" id="KW-0863">Zinc-finger</keyword>
<dbReference type="InterPro" id="IPR007219">
    <property type="entry name" value="XnlR_reg_dom"/>
</dbReference>
<proteinExistence type="predicted"/>
<feature type="compositionally biased region" description="Polar residues" evidence="8">
    <location>
        <begin position="384"/>
        <end position="400"/>
    </location>
</feature>
<dbReference type="GO" id="GO:0000978">
    <property type="term" value="F:RNA polymerase II cis-regulatory region sequence-specific DNA binding"/>
    <property type="evidence" value="ECO:0007669"/>
    <property type="project" value="InterPro"/>
</dbReference>
<protein>
    <recommendedName>
        <fullName evidence="9">C2H2-type domain-containing protein</fullName>
    </recommendedName>
</protein>
<name>A0A9P8CJW9_9HELO</name>
<feature type="region of interest" description="Disordered" evidence="8">
    <location>
        <begin position="197"/>
        <end position="319"/>
    </location>
</feature>
<dbReference type="PANTHER" id="PTHR40626">
    <property type="entry name" value="MIP31509P"/>
    <property type="match status" value="1"/>
</dbReference>
<evidence type="ECO:0000256" key="5">
    <source>
        <dbReference type="ARBA" id="ARBA00022833"/>
    </source>
</evidence>
<evidence type="ECO:0000313" key="11">
    <source>
        <dbReference type="Proteomes" id="UP000887226"/>
    </source>
</evidence>
<dbReference type="AlphaFoldDB" id="A0A9P8CJW9"/>
<dbReference type="GO" id="GO:0000785">
    <property type="term" value="C:chromatin"/>
    <property type="evidence" value="ECO:0007669"/>
    <property type="project" value="TreeGrafter"/>
</dbReference>
<evidence type="ECO:0000256" key="6">
    <source>
        <dbReference type="ARBA" id="ARBA00023242"/>
    </source>
</evidence>
<dbReference type="CDD" id="cd12148">
    <property type="entry name" value="fungal_TF_MHR"/>
    <property type="match status" value="1"/>
</dbReference>
<feature type="domain" description="C2H2-type" evidence="9">
    <location>
        <begin position="174"/>
        <end position="205"/>
    </location>
</feature>
<feature type="compositionally biased region" description="Basic and acidic residues" evidence="8">
    <location>
        <begin position="197"/>
        <end position="206"/>
    </location>
</feature>
<dbReference type="Pfam" id="PF04082">
    <property type="entry name" value="Fungal_trans"/>
    <property type="match status" value="1"/>
</dbReference>
<organism evidence="10 11">
    <name type="scientific">Calycina marina</name>
    <dbReference type="NCBI Taxonomy" id="1763456"/>
    <lineage>
        <taxon>Eukaryota</taxon>
        <taxon>Fungi</taxon>
        <taxon>Dikarya</taxon>
        <taxon>Ascomycota</taxon>
        <taxon>Pezizomycotina</taxon>
        <taxon>Leotiomycetes</taxon>
        <taxon>Helotiales</taxon>
        <taxon>Pezizellaceae</taxon>
        <taxon>Calycina</taxon>
    </lineage>
</organism>
<dbReference type="PROSITE" id="PS00028">
    <property type="entry name" value="ZINC_FINGER_C2H2_1"/>
    <property type="match status" value="1"/>
</dbReference>
<evidence type="ECO:0000256" key="3">
    <source>
        <dbReference type="ARBA" id="ARBA00022737"/>
    </source>
</evidence>
<dbReference type="GO" id="GO:0005634">
    <property type="term" value="C:nucleus"/>
    <property type="evidence" value="ECO:0007669"/>
    <property type="project" value="UniProtKB-SubCell"/>
</dbReference>
<evidence type="ECO:0000256" key="8">
    <source>
        <dbReference type="SAM" id="MobiDB-lite"/>
    </source>
</evidence>
<dbReference type="OrthoDB" id="6077919at2759"/>
<dbReference type="InterPro" id="IPR036236">
    <property type="entry name" value="Znf_C2H2_sf"/>
</dbReference>
<evidence type="ECO:0000256" key="4">
    <source>
        <dbReference type="ARBA" id="ARBA00022771"/>
    </source>
</evidence>
<evidence type="ECO:0000256" key="7">
    <source>
        <dbReference type="PROSITE-ProRule" id="PRU00042"/>
    </source>
</evidence>
<keyword evidence="11" id="KW-1185">Reference proteome</keyword>
<evidence type="ECO:0000256" key="1">
    <source>
        <dbReference type="ARBA" id="ARBA00004123"/>
    </source>
</evidence>
<feature type="region of interest" description="Disordered" evidence="8">
    <location>
        <begin position="1"/>
        <end position="92"/>
    </location>
</feature>
<keyword evidence="2" id="KW-0479">Metal-binding</keyword>
<sequence>MSSLRDIMDVDVEPLESQASYTRAKQAVEQQASLQSVETTSIAPPPTVDDNKGKSPTSQRRSNRVSKQSGQITSSRPNSGRRRSSGAQEEMEYSNYQACRLYQANTARSPHQSSLRESEPAGEAPVKYTPVTGRISKARKGVPVHTCIQCRPVKTFTRAEHLRRHQLSHNKPAYPCTWRDCEKSFHRPDLLTRHLQRHETQGEKPYHQNSHFGGRSSTSPSVGRGTPPLKVEVEPSQTHHIQSSEGGASATQSSPTDSEVTPRTTTNADGSLTSFTNPMDETFNNMDHSSSASNQRSAYDAQLNNSDPSSAISPNTTRPFNNFNNLSGFQPNSNMDLSSQGEYDRTGQSQFQYTSFNANAPISLPLLHIPEEPYPGLPYGQDHSPFSASDSTYSTQSEGSRTGRHYRINSRARSDSINNTPDWSSTYSPFHSQSMIFNHTGSLFDYTLDQFEPQFPSPGMISNMPARMWEIPNHGGAQYGELSAVGISTLPTFTKSPAQSFPASLSRNAEAEMVENMRRQKMVSSHQSTASTMNSSYPHQIYGLELYIDTYWESFHQMYPIIHRGTFSPSEDSLLSSAMAAIGTQYHSSAAARQKGMELNEHCRKRIEHCTRWTFRTMQAILLTEMFARFRGRKTQVQLSRQFDEVYNRLWQNASQGHVPYTSGIANTFAAAESLPERFSPHSSTPQQSQQADLRKKWLQWVDTESQQRLLAICFMYDVHQSIYHEQSRSKPHMETSLICLPCPDNLWDASSATAWKAHQTGYTVQYLNLFEQSPPMPQIVSRSKFTQSLLICNLAIRLPRDGPKLPDDFLPDSVHPAVANIEFPFPNSPLVQICLALNYTPLYDLLAIAGDTWVFGRKVTPPSEYHAAGHRLKSWARSLAAAVATQHACRVLQNALSSDPCLVNTPGESYTGGHYCISDYWAIYVSALICWAFGHHTTSSGTVSRSSPVPAVNNSIMDAESPQVTLDDCRNGAIIYTTSMLNQNAKDLLTYRQRGDTAGIIDAVRLRLEVDGIGGKCMAIVDAIQVLTRIKQGGRARFF</sequence>
<dbReference type="SMART" id="SM00355">
    <property type="entry name" value="ZnF_C2H2"/>
    <property type="match status" value="2"/>
</dbReference>
<feature type="compositionally biased region" description="Polar residues" evidence="8">
    <location>
        <begin position="54"/>
        <end position="73"/>
    </location>
</feature>
<keyword evidence="6" id="KW-0539">Nucleus</keyword>
<reference evidence="10" key="1">
    <citation type="journal article" date="2021" name="IMA Fungus">
        <title>Genomic characterization of three marine fungi, including Emericellopsis atlantica sp. nov. with signatures of a generalist lifestyle and marine biomass degradation.</title>
        <authorList>
            <person name="Hagestad O.C."/>
            <person name="Hou L."/>
            <person name="Andersen J.H."/>
            <person name="Hansen E.H."/>
            <person name="Altermark B."/>
            <person name="Li C."/>
            <person name="Kuhnert E."/>
            <person name="Cox R.J."/>
            <person name="Crous P.W."/>
            <person name="Spatafora J.W."/>
            <person name="Lail K."/>
            <person name="Amirebrahimi M."/>
            <person name="Lipzen A."/>
            <person name="Pangilinan J."/>
            <person name="Andreopoulos W."/>
            <person name="Hayes R.D."/>
            <person name="Ng V."/>
            <person name="Grigoriev I.V."/>
            <person name="Jackson S.A."/>
            <person name="Sutton T.D.S."/>
            <person name="Dobson A.D.W."/>
            <person name="Rama T."/>
        </authorList>
    </citation>
    <scope>NUCLEOTIDE SEQUENCE</scope>
    <source>
        <strain evidence="10">TRa3180A</strain>
    </source>
</reference>
<feature type="region of interest" description="Disordered" evidence="8">
    <location>
        <begin position="376"/>
        <end position="422"/>
    </location>
</feature>
<comment type="subcellular location">
    <subcellularLocation>
        <location evidence="1">Nucleus</location>
    </subcellularLocation>
</comment>
<dbReference type="InterPro" id="IPR051059">
    <property type="entry name" value="VerF-like"/>
</dbReference>
<feature type="compositionally biased region" description="Polar residues" evidence="8">
    <location>
        <begin position="207"/>
        <end position="221"/>
    </location>
</feature>
<comment type="caution">
    <text evidence="10">The sequence shown here is derived from an EMBL/GenBank/DDBJ whole genome shotgun (WGS) entry which is preliminary data.</text>
</comment>
<feature type="region of interest" description="Disordered" evidence="8">
    <location>
        <begin position="106"/>
        <end position="127"/>
    </location>
</feature>
<evidence type="ECO:0000256" key="2">
    <source>
        <dbReference type="ARBA" id="ARBA00022723"/>
    </source>
</evidence>
<dbReference type="Proteomes" id="UP000887226">
    <property type="component" value="Unassembled WGS sequence"/>
</dbReference>